<feature type="transmembrane region" description="Helical" evidence="6">
    <location>
        <begin position="182"/>
        <end position="200"/>
    </location>
</feature>
<dbReference type="GO" id="GO:0022857">
    <property type="term" value="F:transmembrane transporter activity"/>
    <property type="evidence" value="ECO:0007669"/>
    <property type="project" value="InterPro"/>
</dbReference>
<dbReference type="Pfam" id="PF07690">
    <property type="entry name" value="MFS_1"/>
    <property type="match status" value="1"/>
</dbReference>
<dbReference type="PANTHER" id="PTHR42718:SF42">
    <property type="entry name" value="EXPORT PROTEIN"/>
    <property type="match status" value="1"/>
</dbReference>
<reference evidence="8 9" key="1">
    <citation type="submission" date="2011-12" db="EMBL/GenBank/DDBJ databases">
        <title>Complete sequence of Mycobacterium rhodesiae NBB3.</title>
        <authorList>
            <consortium name="US DOE Joint Genome Institute"/>
            <person name="Lucas S."/>
            <person name="Han J."/>
            <person name="Lapidus A."/>
            <person name="Cheng J.-F."/>
            <person name="Goodwin L."/>
            <person name="Pitluck S."/>
            <person name="Peters L."/>
            <person name="Mikhailova N."/>
            <person name="Gu W."/>
            <person name="Detter J.C."/>
            <person name="Han C."/>
            <person name="Tapia R."/>
            <person name="Land M."/>
            <person name="Hauser L."/>
            <person name="Kyrpides N."/>
            <person name="Ivanova N."/>
            <person name="Pagani I."/>
            <person name="Mattes T."/>
            <person name="Holmes A."/>
            <person name="Rutledge P."/>
            <person name="Paulsen I."/>
            <person name="Coleman N."/>
            <person name="Woyke T."/>
        </authorList>
    </citation>
    <scope>NUCLEOTIDE SEQUENCE [LARGE SCALE GENOMIC DNA]</scope>
    <source>
        <strain evidence="8 9">NBB3</strain>
    </source>
</reference>
<dbReference type="PANTHER" id="PTHR42718">
    <property type="entry name" value="MAJOR FACILITATOR SUPERFAMILY MULTIDRUG TRANSPORTER MFSC"/>
    <property type="match status" value="1"/>
</dbReference>
<accession>G8RPH2</accession>
<keyword evidence="4 6" id="KW-0472">Membrane</keyword>
<organism evidence="8 9">
    <name type="scientific">Mycolicibacterium rhodesiae (strain NBB3)</name>
    <name type="common">Mycobacterium rhodesiae</name>
    <dbReference type="NCBI Taxonomy" id="710685"/>
    <lineage>
        <taxon>Bacteria</taxon>
        <taxon>Bacillati</taxon>
        <taxon>Actinomycetota</taxon>
        <taxon>Actinomycetes</taxon>
        <taxon>Mycobacteriales</taxon>
        <taxon>Mycobacteriaceae</taxon>
        <taxon>Mycolicibacterium</taxon>
    </lineage>
</organism>
<evidence type="ECO:0000256" key="5">
    <source>
        <dbReference type="SAM" id="MobiDB-lite"/>
    </source>
</evidence>
<feature type="region of interest" description="Disordered" evidence="5">
    <location>
        <begin position="529"/>
        <end position="596"/>
    </location>
</feature>
<dbReference type="STRING" id="710685.MycrhN_0703"/>
<dbReference type="EMBL" id="CP003169">
    <property type="protein sequence ID" value="AEV71338.1"/>
    <property type="molecule type" value="Genomic_DNA"/>
</dbReference>
<evidence type="ECO:0000256" key="4">
    <source>
        <dbReference type="ARBA" id="ARBA00023136"/>
    </source>
</evidence>
<dbReference type="PATRIC" id="fig|710685.3.peg.711"/>
<sequence length="596" mass="61004">MVDTLTSPDQHIDANLATLSRFGRFWLLTVAALDVLLVISSMVALNAALPDIAVETAATQTQLTWIVDGYTLVLACLLLPAGAIGDRYGRRGALVAGLAIFGVASIAPVFFDSPVQIILARALAGVGAAFIMPATLSLLTAAFPTSERNRAVGIWAGVASSGAIVGFMGTGLLLQYFAWQSIFYAFSASALALIICTLTIRSSRDDTATPIDGIGAVLIGSAVAVFVFGVVEAPVRGWTHPIVWGCMAVGVVLAAVFGAVELQRRHPLLDVRLFGRPDFATGSIGITILFFANFGFFFIEMQYLQLVLGYSPLQTAFALAPLAVPILILGATMHLYLPKIGLRTAVAVGLFLIGVGLFLMRYLDAGSSYVEIAWPMLVTSAGIGLCVAPTTSAIMNAVPTEKQGVASAVNDTTREVGAAVGIAVAGSVLAAQYGAVLAPALAEFPEQIRGGALESLANALAIAEEMGPQGARLADLATSAFIESMSLSLLVLSIVLAAAAAFVAIWAPGRDGKQFGFVRRTIARWSASDAAGGAGNSDAAGGAGNSDAAGSAGNSDAAGGAGNSGDELGSPVAEHDDGRVGTAAGDGGKHRAVDHP</sequence>
<dbReference type="KEGG" id="mrh:MycrhN_0703"/>
<dbReference type="AlphaFoldDB" id="G8RPH2"/>
<dbReference type="InterPro" id="IPR020846">
    <property type="entry name" value="MFS_dom"/>
</dbReference>
<feature type="transmembrane region" description="Helical" evidence="6">
    <location>
        <begin position="92"/>
        <end position="111"/>
    </location>
</feature>
<comment type="subcellular location">
    <subcellularLocation>
        <location evidence="1">Cell membrane</location>
        <topology evidence="1">Multi-pass membrane protein</topology>
    </subcellularLocation>
</comment>
<dbReference type="RefSeq" id="WP_014209154.1">
    <property type="nucleotide sequence ID" value="NC_016604.1"/>
</dbReference>
<feature type="transmembrane region" description="Helical" evidence="6">
    <location>
        <begin position="212"/>
        <end position="230"/>
    </location>
</feature>
<keyword evidence="9" id="KW-1185">Reference proteome</keyword>
<evidence type="ECO:0000313" key="9">
    <source>
        <dbReference type="Proteomes" id="UP000005442"/>
    </source>
</evidence>
<dbReference type="Gene3D" id="1.20.1250.20">
    <property type="entry name" value="MFS general substrate transporter like domains"/>
    <property type="match status" value="1"/>
</dbReference>
<evidence type="ECO:0000256" key="6">
    <source>
        <dbReference type="SAM" id="Phobius"/>
    </source>
</evidence>
<dbReference type="CDD" id="cd17321">
    <property type="entry name" value="MFS_MMR_MDR_like"/>
    <property type="match status" value="1"/>
</dbReference>
<feature type="transmembrane region" description="Helical" evidence="6">
    <location>
        <begin position="416"/>
        <end position="435"/>
    </location>
</feature>
<dbReference type="eggNOG" id="COG0477">
    <property type="taxonomic scope" value="Bacteria"/>
</dbReference>
<feature type="transmembrane region" description="Helical" evidence="6">
    <location>
        <begin position="65"/>
        <end position="85"/>
    </location>
</feature>
<feature type="compositionally biased region" description="Low complexity" evidence="5">
    <location>
        <begin position="529"/>
        <end position="558"/>
    </location>
</feature>
<feature type="compositionally biased region" description="Basic and acidic residues" evidence="5">
    <location>
        <begin position="587"/>
        <end position="596"/>
    </location>
</feature>
<feature type="transmembrane region" description="Helical" evidence="6">
    <location>
        <begin position="25"/>
        <end position="45"/>
    </location>
</feature>
<feature type="transmembrane region" description="Helical" evidence="6">
    <location>
        <begin position="117"/>
        <end position="139"/>
    </location>
</feature>
<evidence type="ECO:0000256" key="2">
    <source>
        <dbReference type="ARBA" id="ARBA00022692"/>
    </source>
</evidence>
<dbReference type="Gene3D" id="1.20.1720.10">
    <property type="entry name" value="Multidrug resistance protein D"/>
    <property type="match status" value="1"/>
</dbReference>
<feature type="transmembrane region" description="Helical" evidence="6">
    <location>
        <begin position="372"/>
        <end position="395"/>
    </location>
</feature>
<proteinExistence type="predicted"/>
<feature type="domain" description="Major facilitator superfamily (MFS) profile" evidence="7">
    <location>
        <begin position="27"/>
        <end position="511"/>
    </location>
</feature>
<feature type="transmembrane region" description="Helical" evidence="6">
    <location>
        <begin position="151"/>
        <end position="176"/>
    </location>
</feature>
<keyword evidence="3 6" id="KW-1133">Transmembrane helix</keyword>
<protein>
    <submittedName>
        <fullName evidence="8">Sugar phosphate permease</fullName>
    </submittedName>
</protein>
<evidence type="ECO:0000259" key="7">
    <source>
        <dbReference type="PROSITE" id="PS50850"/>
    </source>
</evidence>
<keyword evidence="2 6" id="KW-0812">Transmembrane</keyword>
<evidence type="ECO:0000313" key="8">
    <source>
        <dbReference type="EMBL" id="AEV71338.1"/>
    </source>
</evidence>
<dbReference type="InterPro" id="IPR036259">
    <property type="entry name" value="MFS_trans_sf"/>
</dbReference>
<name>G8RPH2_MYCRN</name>
<dbReference type="OrthoDB" id="9781469at2"/>
<gene>
    <name evidence="8" type="ordered locus">MycrhN_0703</name>
</gene>
<evidence type="ECO:0000256" key="3">
    <source>
        <dbReference type="ARBA" id="ARBA00022989"/>
    </source>
</evidence>
<dbReference type="Proteomes" id="UP000005442">
    <property type="component" value="Chromosome"/>
</dbReference>
<evidence type="ECO:0000256" key="1">
    <source>
        <dbReference type="ARBA" id="ARBA00004651"/>
    </source>
</evidence>
<feature type="transmembrane region" description="Helical" evidence="6">
    <location>
        <begin position="344"/>
        <end position="360"/>
    </location>
</feature>
<feature type="transmembrane region" description="Helical" evidence="6">
    <location>
        <begin position="242"/>
        <end position="262"/>
    </location>
</feature>
<dbReference type="InterPro" id="IPR011701">
    <property type="entry name" value="MFS"/>
</dbReference>
<feature type="transmembrane region" description="Helical" evidence="6">
    <location>
        <begin position="283"/>
        <end position="304"/>
    </location>
</feature>
<dbReference type="HOGENOM" id="CLU_000960_28_2_11"/>
<dbReference type="GO" id="GO:0005886">
    <property type="term" value="C:plasma membrane"/>
    <property type="evidence" value="ECO:0007669"/>
    <property type="project" value="UniProtKB-SubCell"/>
</dbReference>
<dbReference type="SUPFAM" id="SSF103473">
    <property type="entry name" value="MFS general substrate transporter"/>
    <property type="match status" value="1"/>
</dbReference>
<feature type="transmembrane region" description="Helical" evidence="6">
    <location>
        <begin position="316"/>
        <end position="337"/>
    </location>
</feature>
<dbReference type="PROSITE" id="PS50850">
    <property type="entry name" value="MFS"/>
    <property type="match status" value="1"/>
</dbReference>
<feature type="transmembrane region" description="Helical" evidence="6">
    <location>
        <begin position="485"/>
        <end position="507"/>
    </location>
</feature>